<sequence length="264" mass="29476">MREPYFVGGPLLWPSSHAEQGSPEALEVLEDHQLFTTDIKTMLFDLFTATELLYMEYHRVSEESTRATLSSLRGAIRLPPEPCTSVGIMERRASVMARIARACWLAGSVYLRAVVHEIPLTDPANAEPITELHKLLKNLDIQAWATMPYIHLWISLVGVGAAVNATQKRFYAVQTGRCGILFGSRWWDNYRQVVLNFVWLQKLLRGEIEKGGDAAPSLGSPEQHPDGGQGVDDMESSTYLLTPPDSSGDIRDTDELDFCDNPKT</sequence>
<evidence type="ECO:0000313" key="3">
    <source>
        <dbReference type="Proteomes" id="UP000799437"/>
    </source>
</evidence>
<reference evidence="2" key="1">
    <citation type="journal article" date="2020" name="Stud. Mycol.">
        <title>101 Dothideomycetes genomes: a test case for predicting lifestyles and emergence of pathogens.</title>
        <authorList>
            <person name="Haridas S."/>
            <person name="Albert R."/>
            <person name="Binder M."/>
            <person name="Bloem J."/>
            <person name="Labutti K."/>
            <person name="Salamov A."/>
            <person name="Andreopoulos B."/>
            <person name="Baker S."/>
            <person name="Barry K."/>
            <person name="Bills G."/>
            <person name="Bluhm B."/>
            <person name="Cannon C."/>
            <person name="Castanera R."/>
            <person name="Culley D."/>
            <person name="Daum C."/>
            <person name="Ezra D."/>
            <person name="Gonzalez J."/>
            <person name="Henrissat B."/>
            <person name="Kuo A."/>
            <person name="Liang C."/>
            <person name="Lipzen A."/>
            <person name="Lutzoni F."/>
            <person name="Magnuson J."/>
            <person name="Mondo S."/>
            <person name="Nolan M."/>
            <person name="Ohm R."/>
            <person name="Pangilinan J."/>
            <person name="Park H.-J."/>
            <person name="Ramirez L."/>
            <person name="Alfaro M."/>
            <person name="Sun H."/>
            <person name="Tritt A."/>
            <person name="Yoshinaga Y."/>
            <person name="Zwiers L.-H."/>
            <person name="Turgeon B."/>
            <person name="Goodwin S."/>
            <person name="Spatafora J."/>
            <person name="Crous P."/>
            <person name="Grigoriev I."/>
        </authorList>
    </citation>
    <scope>NUCLEOTIDE SEQUENCE</scope>
    <source>
        <strain evidence="2">CBS 121739</strain>
    </source>
</reference>
<evidence type="ECO:0000313" key="2">
    <source>
        <dbReference type="EMBL" id="KAF2763440.1"/>
    </source>
</evidence>
<accession>A0A6A6WMJ5</accession>
<protein>
    <recommendedName>
        <fullName evidence="4">Transcription factor domain-containing protein</fullName>
    </recommendedName>
</protein>
<proteinExistence type="predicted"/>
<evidence type="ECO:0000256" key="1">
    <source>
        <dbReference type="SAM" id="MobiDB-lite"/>
    </source>
</evidence>
<keyword evidence="3" id="KW-1185">Reference proteome</keyword>
<dbReference type="EMBL" id="ML996565">
    <property type="protein sequence ID" value="KAF2763440.1"/>
    <property type="molecule type" value="Genomic_DNA"/>
</dbReference>
<dbReference type="GeneID" id="54482343"/>
<organism evidence="2 3">
    <name type="scientific">Pseudovirgaria hyperparasitica</name>
    <dbReference type="NCBI Taxonomy" id="470096"/>
    <lineage>
        <taxon>Eukaryota</taxon>
        <taxon>Fungi</taxon>
        <taxon>Dikarya</taxon>
        <taxon>Ascomycota</taxon>
        <taxon>Pezizomycotina</taxon>
        <taxon>Dothideomycetes</taxon>
        <taxon>Dothideomycetes incertae sedis</taxon>
        <taxon>Acrospermales</taxon>
        <taxon>Acrospermaceae</taxon>
        <taxon>Pseudovirgaria</taxon>
    </lineage>
</organism>
<gene>
    <name evidence="2" type="ORF">EJ05DRAFT_38745</name>
</gene>
<evidence type="ECO:0008006" key="4">
    <source>
        <dbReference type="Google" id="ProtNLM"/>
    </source>
</evidence>
<name>A0A6A6WMJ5_9PEZI</name>
<dbReference type="OrthoDB" id="5054378at2759"/>
<feature type="region of interest" description="Disordered" evidence="1">
    <location>
        <begin position="212"/>
        <end position="264"/>
    </location>
</feature>
<dbReference type="AlphaFoldDB" id="A0A6A6WMJ5"/>
<dbReference type="Proteomes" id="UP000799437">
    <property type="component" value="Unassembled WGS sequence"/>
</dbReference>
<dbReference type="RefSeq" id="XP_033605891.1">
    <property type="nucleotide sequence ID" value="XM_033741289.1"/>
</dbReference>